<reference evidence="1" key="2">
    <citation type="submission" date="2025-08" db="UniProtKB">
        <authorList>
            <consortium name="Ensembl"/>
        </authorList>
    </citation>
    <scope>IDENTIFICATION</scope>
</reference>
<organism evidence="1 2">
    <name type="scientific">Sus scrofa</name>
    <name type="common">Pig</name>
    <dbReference type="NCBI Taxonomy" id="9823"/>
    <lineage>
        <taxon>Eukaryota</taxon>
        <taxon>Metazoa</taxon>
        <taxon>Chordata</taxon>
        <taxon>Craniata</taxon>
        <taxon>Vertebrata</taxon>
        <taxon>Euteleostomi</taxon>
        <taxon>Mammalia</taxon>
        <taxon>Eutheria</taxon>
        <taxon>Laurasiatheria</taxon>
        <taxon>Artiodactyla</taxon>
        <taxon>Suina</taxon>
        <taxon>Suidae</taxon>
        <taxon>Sus</taxon>
    </lineage>
</organism>
<evidence type="ECO:0000313" key="2">
    <source>
        <dbReference type="Proteomes" id="UP000008227"/>
    </source>
</evidence>
<proteinExistence type="predicted"/>
<accession>A0A8W4FM99</accession>
<evidence type="ECO:0000313" key="1">
    <source>
        <dbReference type="Ensembl" id="ENSSSCP00000080317.1"/>
    </source>
</evidence>
<keyword evidence="2" id="KW-1185">Reference proteome</keyword>
<dbReference type="Proteomes" id="UP000008227">
    <property type="component" value="Chromosome 13"/>
</dbReference>
<name>A0A8W4FM99_PIG</name>
<reference evidence="1" key="3">
    <citation type="submission" date="2025-09" db="UniProtKB">
        <authorList>
            <consortium name="Ensembl"/>
        </authorList>
    </citation>
    <scope>IDENTIFICATION</scope>
</reference>
<sequence>MNPEGAAEEGGAADSDVDAFFRTAKRNLLSAKPFLSAAHSKA</sequence>
<protein>
    <submittedName>
        <fullName evidence="1">Uncharacterized protein</fullName>
    </submittedName>
</protein>
<dbReference type="Ensembl" id="ENSSSCT00000102859.1">
    <property type="protein sequence ID" value="ENSSSCP00000080317.1"/>
    <property type="gene ID" value="ENSSSCG00000051851.1"/>
</dbReference>
<reference evidence="1" key="1">
    <citation type="journal article" date="2020" name="Gigascience">
        <title>An improved pig reference genome sequence to enable pig genetics and genomics research.</title>
        <authorList>
            <person name="Warr A."/>
            <person name="Affara N."/>
            <person name="Aken B."/>
            <person name="Beiki H."/>
            <person name="Bickhart D.M."/>
            <person name="Billis K."/>
            <person name="Chow W."/>
            <person name="Eory L."/>
            <person name="Finlayson H.A."/>
            <person name="Flicek P."/>
            <person name="Giron C.G."/>
            <person name="Griffin D.K."/>
            <person name="Hall R."/>
            <person name="Hannum G."/>
            <person name="Hourlier T."/>
            <person name="Howe K."/>
            <person name="Hume D.A."/>
            <person name="Izuogu O."/>
            <person name="Kim K."/>
            <person name="Koren S."/>
            <person name="Liu H."/>
            <person name="Manchanda N."/>
            <person name="Martin F.J."/>
            <person name="Nonneman D.J."/>
            <person name="O'Connor R.E."/>
            <person name="Phillippy A.M."/>
            <person name="Rohrer G.A."/>
            <person name="Rosen B.D."/>
            <person name="Rund L.A."/>
            <person name="Sargent C.A."/>
            <person name="Schook L.B."/>
            <person name="Schroeder S.G."/>
            <person name="Schwartz A.S."/>
            <person name="Skinner B.M."/>
            <person name="Talbot R."/>
            <person name="Tseng E."/>
            <person name="Tuggle C.K."/>
            <person name="Watson M."/>
            <person name="Smith T.P.L."/>
            <person name="Archibald A.L."/>
        </authorList>
    </citation>
    <scope>NUCLEOTIDE SEQUENCE [LARGE SCALE GENOMIC DNA]</scope>
    <source>
        <strain evidence="1">Duroc</strain>
    </source>
</reference>
<dbReference type="AlphaFoldDB" id="A0A8W4FM99"/>